<proteinExistence type="predicted"/>
<gene>
    <name evidence="1" type="ORF">UFOVP588_14</name>
</gene>
<name>A0A6J5MZZ3_9CAUD</name>
<organism evidence="1">
    <name type="scientific">uncultured Caudovirales phage</name>
    <dbReference type="NCBI Taxonomy" id="2100421"/>
    <lineage>
        <taxon>Viruses</taxon>
        <taxon>Duplodnaviria</taxon>
        <taxon>Heunggongvirae</taxon>
        <taxon>Uroviricota</taxon>
        <taxon>Caudoviricetes</taxon>
        <taxon>Peduoviridae</taxon>
        <taxon>Maltschvirus</taxon>
        <taxon>Maltschvirus maltsch</taxon>
    </lineage>
</organism>
<dbReference type="EMBL" id="LR796561">
    <property type="protein sequence ID" value="CAB4151411.1"/>
    <property type="molecule type" value="Genomic_DNA"/>
</dbReference>
<protein>
    <submittedName>
        <fullName evidence="1">Uncharacterized protein</fullName>
    </submittedName>
</protein>
<evidence type="ECO:0000313" key="1">
    <source>
        <dbReference type="EMBL" id="CAB4151411.1"/>
    </source>
</evidence>
<accession>A0A6J5MZZ3</accession>
<sequence length="131" mass="14853">MKSVRLPRIVDLLQRVGCTAPEVAAKVYCTERSAQILINKLRQQGVVHIQEWRRSGNVLVAVYRHGIGTDAVKPAPMTPAERLKRWRSKETLDDHAFRMARERAKKWKIKRDPLVAAFYGIGKSNDSTGTS</sequence>
<reference evidence="1" key="1">
    <citation type="submission" date="2020-04" db="EMBL/GenBank/DDBJ databases">
        <authorList>
            <person name="Chiriac C."/>
            <person name="Salcher M."/>
            <person name="Ghai R."/>
            <person name="Kavagutti S V."/>
        </authorList>
    </citation>
    <scope>NUCLEOTIDE SEQUENCE</scope>
</reference>